<feature type="coiled-coil region" evidence="1">
    <location>
        <begin position="228"/>
        <end position="443"/>
    </location>
</feature>
<keyword evidence="4" id="KW-1185">Reference proteome</keyword>
<evidence type="ECO:0000313" key="4">
    <source>
        <dbReference type="Proteomes" id="UP001445076"/>
    </source>
</evidence>
<dbReference type="GO" id="GO:0072383">
    <property type="term" value="P:plus-end-directed vesicle transport along microtubule"/>
    <property type="evidence" value="ECO:0007669"/>
    <property type="project" value="TreeGrafter"/>
</dbReference>
<dbReference type="GO" id="GO:0005770">
    <property type="term" value="C:late endosome"/>
    <property type="evidence" value="ECO:0007669"/>
    <property type="project" value="TreeGrafter"/>
</dbReference>
<evidence type="ECO:0000256" key="2">
    <source>
        <dbReference type="SAM" id="MobiDB-lite"/>
    </source>
</evidence>
<gene>
    <name evidence="3" type="ORF">OTU49_011628</name>
</gene>
<feature type="compositionally biased region" description="Polar residues" evidence="2">
    <location>
        <begin position="868"/>
        <end position="885"/>
    </location>
</feature>
<dbReference type="SUPFAM" id="SSF57997">
    <property type="entry name" value="Tropomyosin"/>
    <property type="match status" value="1"/>
</dbReference>
<accession>A0AAW0W2Y5</accession>
<feature type="non-terminal residue" evidence="3">
    <location>
        <position position="885"/>
    </location>
</feature>
<reference evidence="3 4" key="1">
    <citation type="journal article" date="2024" name="BMC Genomics">
        <title>Genome assembly of redclaw crayfish (Cherax quadricarinatus) provides insights into its immune adaptation and hypoxia tolerance.</title>
        <authorList>
            <person name="Liu Z."/>
            <person name="Zheng J."/>
            <person name="Li H."/>
            <person name="Fang K."/>
            <person name="Wang S."/>
            <person name="He J."/>
            <person name="Zhou D."/>
            <person name="Weng S."/>
            <person name="Chi M."/>
            <person name="Gu Z."/>
            <person name="He J."/>
            <person name="Li F."/>
            <person name="Wang M."/>
        </authorList>
    </citation>
    <scope>NUCLEOTIDE SEQUENCE [LARGE SCALE GENOMIC DNA]</scope>
    <source>
        <strain evidence="3">ZL_2023a</strain>
    </source>
</reference>
<dbReference type="GO" id="GO:1901098">
    <property type="term" value="P:positive regulation of autophagosome maturation"/>
    <property type="evidence" value="ECO:0007669"/>
    <property type="project" value="TreeGrafter"/>
</dbReference>
<comment type="caution">
    <text evidence="3">The sequence shown here is derived from an EMBL/GenBank/DDBJ whole genome shotgun (WGS) entry which is preliminary data.</text>
</comment>
<feature type="region of interest" description="Disordered" evidence="2">
    <location>
        <begin position="863"/>
        <end position="885"/>
    </location>
</feature>
<dbReference type="GO" id="GO:0005776">
    <property type="term" value="C:autophagosome"/>
    <property type="evidence" value="ECO:0007669"/>
    <property type="project" value="TreeGrafter"/>
</dbReference>
<feature type="coiled-coil region" evidence="1">
    <location>
        <begin position="119"/>
        <end position="195"/>
    </location>
</feature>
<feature type="coiled-coil region" evidence="1">
    <location>
        <begin position="500"/>
        <end position="851"/>
    </location>
</feature>
<dbReference type="EMBL" id="JARKIK010000088">
    <property type="protein sequence ID" value="KAK8723958.1"/>
    <property type="molecule type" value="Genomic_DNA"/>
</dbReference>
<dbReference type="PANTHER" id="PTHR46753">
    <property type="entry name" value="FYVE AND COILED-COIL DOMAIN-CONTAINING PROTEIN 1"/>
    <property type="match status" value="1"/>
</dbReference>
<dbReference type="PANTHER" id="PTHR46753:SF2">
    <property type="entry name" value="FYVE AND COILED-COIL DOMAIN-CONTAINING PROTEIN 1"/>
    <property type="match status" value="1"/>
</dbReference>
<evidence type="ECO:0000313" key="3">
    <source>
        <dbReference type="EMBL" id="KAK8723958.1"/>
    </source>
</evidence>
<organism evidence="3 4">
    <name type="scientific">Cherax quadricarinatus</name>
    <name type="common">Australian red claw crayfish</name>
    <dbReference type="NCBI Taxonomy" id="27406"/>
    <lineage>
        <taxon>Eukaryota</taxon>
        <taxon>Metazoa</taxon>
        <taxon>Ecdysozoa</taxon>
        <taxon>Arthropoda</taxon>
        <taxon>Crustacea</taxon>
        <taxon>Multicrustacea</taxon>
        <taxon>Malacostraca</taxon>
        <taxon>Eumalacostraca</taxon>
        <taxon>Eucarida</taxon>
        <taxon>Decapoda</taxon>
        <taxon>Pleocyemata</taxon>
        <taxon>Astacidea</taxon>
        <taxon>Parastacoidea</taxon>
        <taxon>Parastacidae</taxon>
        <taxon>Cherax</taxon>
    </lineage>
</organism>
<dbReference type="GO" id="GO:0005764">
    <property type="term" value="C:lysosome"/>
    <property type="evidence" value="ECO:0007669"/>
    <property type="project" value="TreeGrafter"/>
</dbReference>
<feature type="non-terminal residue" evidence="3">
    <location>
        <position position="1"/>
    </location>
</feature>
<keyword evidence="1" id="KW-0175">Coiled coil</keyword>
<proteinExistence type="predicted"/>
<name>A0AAW0W2Y5_CHEQU</name>
<dbReference type="AlphaFoldDB" id="A0AAW0W2Y5"/>
<dbReference type="Gene3D" id="1.10.287.1490">
    <property type="match status" value="1"/>
</dbReference>
<evidence type="ECO:0000256" key="1">
    <source>
        <dbReference type="SAM" id="Coils"/>
    </source>
</evidence>
<sequence length="885" mass="100963">SSRDTQDIAVLVDAAAELCLHDHKREWNIEELGAERLTVVPDDLDSVFTNSSPHTEEDKPCNLKDNQCEGEALNEHQSNVDVVDPKQLVSVGDDCSGLNIKQDHLKASAENQSLSENDVQILRETIDHLTQLRDNLEASILIKDDLIAELQVQLDEVVVEGRGYQEKMESYKCKTEQLEEEIENSFKERNEAEGKVRSLVCKYEALMKDQMKEKEKHLELLAKKDIEIELLNGSLNKLNMKITEYEQTLSSLQDEASQQRSKISLLESTVFDLSMNTKEKVIGSMLEEELNHRTEEVSKLEETISEVKSKLSEVQEEKDTLAANLEAEKKKTEELNERICQLEMQIKEKEVVQQFLEKEIASREAEVSESSTKIAELENDLETARQVALDLQQDAEAQLNQVLTLKATISAKDYDLDAKGELIATLQDEISQKANETTILQEKWETQSLTTSKMDELLKVKELEISDLTKETSVLKSTLSSCEKSLASLNVKTSQLEDCNHRLEEKVVNLMAEISDREAQHISKVNRIESDLDDLGVKYSEALLDHEATRRVLTQTSEQLEKENLLRLASEADVQSLKEELAKYQEENKTMESNLKDLVQKYTNLEDALACEEAENRDLEDRLEREMKQAQEAAAAAEEQLSTLLTSNNGFCTQITQLKIDMRKKSQAVEEMQQCIEALREEKQHLTTLRDNLERTVETKDKTIDQLHLKSSTLEREMEEERVTLRSRIADLENHLKEAEDTVNNDVKVVNDLEDKISVLEAEKEEIRKSYEKQLEEKSSFVMQVTTKLDELKKKYEGNEDQLDNLQTSLLEKTAEAEDLQKKCENVTQTLDLIKEEISTLETSKNILKAELDDTSSTLAEKEAMLKSQDQTVATQSENIKSLNK</sequence>
<protein>
    <submittedName>
        <fullName evidence="3">Uncharacterized protein</fullName>
    </submittedName>
</protein>
<dbReference type="Proteomes" id="UP001445076">
    <property type="component" value="Unassembled WGS sequence"/>
</dbReference>